<dbReference type="EMBL" id="RIAS01000007">
    <property type="protein sequence ID" value="KAA8785029.1"/>
    <property type="molecule type" value="Genomic_DNA"/>
</dbReference>
<name>A0A5M9WU99_PAEAM</name>
<gene>
    <name evidence="2" type="ORF">EC604_14390</name>
</gene>
<keyword evidence="1" id="KW-0812">Transmembrane</keyword>
<feature type="transmembrane region" description="Helical" evidence="1">
    <location>
        <begin position="243"/>
        <end position="261"/>
    </location>
</feature>
<keyword evidence="1" id="KW-0472">Membrane</keyword>
<feature type="transmembrane region" description="Helical" evidence="1">
    <location>
        <begin position="125"/>
        <end position="144"/>
    </location>
</feature>
<feature type="transmembrane region" description="Helical" evidence="1">
    <location>
        <begin position="29"/>
        <end position="50"/>
    </location>
</feature>
<keyword evidence="1" id="KW-1133">Transmembrane helix</keyword>
<dbReference type="PANTHER" id="PTHR36832:SF1">
    <property type="entry name" value="SLR1174 PROTEIN"/>
    <property type="match status" value="1"/>
</dbReference>
<feature type="transmembrane region" description="Helical" evidence="1">
    <location>
        <begin position="62"/>
        <end position="81"/>
    </location>
</feature>
<comment type="caution">
    <text evidence="2">The sequence shown here is derived from an EMBL/GenBank/DDBJ whole genome shotgun (WGS) entry which is preliminary data.</text>
</comment>
<evidence type="ECO:0000313" key="2">
    <source>
        <dbReference type="EMBL" id="KAA8785029.1"/>
    </source>
</evidence>
<feature type="transmembrane region" description="Helical" evidence="1">
    <location>
        <begin position="185"/>
        <end position="206"/>
    </location>
</feature>
<feature type="transmembrane region" description="Helical" evidence="1">
    <location>
        <begin position="218"/>
        <end position="237"/>
    </location>
</feature>
<dbReference type="Pfam" id="PF06182">
    <property type="entry name" value="ABC2_membrane_6"/>
    <property type="match status" value="1"/>
</dbReference>
<dbReference type="PANTHER" id="PTHR36832">
    <property type="entry name" value="SLR1174 PROTEIN-RELATED"/>
    <property type="match status" value="1"/>
</dbReference>
<dbReference type="InterPro" id="IPR010390">
    <property type="entry name" value="ABC-2_transporter-like"/>
</dbReference>
<evidence type="ECO:0000313" key="3">
    <source>
        <dbReference type="Proteomes" id="UP000323664"/>
    </source>
</evidence>
<organism evidence="2 3">
    <name type="scientific">Paenibacillus amylolyticus</name>
    <dbReference type="NCBI Taxonomy" id="1451"/>
    <lineage>
        <taxon>Bacteria</taxon>
        <taxon>Bacillati</taxon>
        <taxon>Bacillota</taxon>
        <taxon>Bacilli</taxon>
        <taxon>Bacillales</taxon>
        <taxon>Paenibacillaceae</taxon>
        <taxon>Paenibacillus</taxon>
    </lineage>
</organism>
<accession>A0A5M9WU99</accession>
<evidence type="ECO:0000256" key="1">
    <source>
        <dbReference type="SAM" id="Phobius"/>
    </source>
</evidence>
<sequence length="273" mass="30468">MGSDMKALQKYKRTYILALQNAMEYRTDFLMGIISGGFIILVQCFLWTAVFRSSPQEIINGYTYSQIIIYSVLSGVVSKLVSAGFEGEIANDIKTGGLSKFIAQPIHYFSYRICNFFGEKTVQTGVVLVLFVILMTVFIQIWGFQLRVGQIVMFLVSILFGMLINFLLFYSISALAFIITEVWGVYIAFNQGVYLLSGAIFPLNIFGDTFATISSYLPFQYVVFFPVKIILGSLAVHEIVSGLLLQAVWVTVLLVISKLAWDSGMKKYVAVGG</sequence>
<feature type="transmembrane region" description="Helical" evidence="1">
    <location>
        <begin position="151"/>
        <end position="179"/>
    </location>
</feature>
<proteinExistence type="predicted"/>
<protein>
    <submittedName>
        <fullName evidence="2">ABC transporter permease</fullName>
    </submittedName>
</protein>
<dbReference type="AlphaFoldDB" id="A0A5M9WU99"/>
<reference evidence="2 3" key="1">
    <citation type="journal article" date="2019" name="J. Ind. Microbiol. Biotechnol.">
        <title>Paenibacillus amylolyticus 27C64 has a diverse set of carbohydrate-active enzymes and complete pectin deconstruction system.</title>
        <authorList>
            <person name="Keggi C."/>
            <person name="Doran-Peterson J."/>
        </authorList>
    </citation>
    <scope>NUCLEOTIDE SEQUENCE [LARGE SCALE GENOMIC DNA]</scope>
    <source>
        <strain evidence="2 3">27C64</strain>
    </source>
</reference>
<dbReference type="Proteomes" id="UP000323664">
    <property type="component" value="Unassembled WGS sequence"/>
</dbReference>